<feature type="transmembrane region" description="Helical" evidence="1">
    <location>
        <begin position="139"/>
        <end position="158"/>
    </location>
</feature>
<organism evidence="2 3">
    <name type="scientific">Bacteriovorax antarcticus</name>
    <dbReference type="NCBI Taxonomy" id="3088717"/>
    <lineage>
        <taxon>Bacteria</taxon>
        <taxon>Pseudomonadati</taxon>
        <taxon>Bdellovibrionota</taxon>
        <taxon>Bacteriovoracia</taxon>
        <taxon>Bacteriovoracales</taxon>
        <taxon>Bacteriovoracaceae</taxon>
        <taxon>Bacteriovorax</taxon>
    </lineage>
</organism>
<accession>A0ABU5VUM4</accession>
<keyword evidence="3" id="KW-1185">Reference proteome</keyword>
<dbReference type="Proteomes" id="UP001302274">
    <property type="component" value="Unassembled WGS sequence"/>
</dbReference>
<evidence type="ECO:0000313" key="2">
    <source>
        <dbReference type="EMBL" id="MEA9356637.1"/>
    </source>
</evidence>
<comment type="caution">
    <text evidence="2">The sequence shown here is derived from an EMBL/GenBank/DDBJ whole genome shotgun (WGS) entry which is preliminary data.</text>
</comment>
<evidence type="ECO:0000313" key="3">
    <source>
        <dbReference type="Proteomes" id="UP001302274"/>
    </source>
</evidence>
<protein>
    <submittedName>
        <fullName evidence="2">Uncharacterized protein</fullName>
    </submittedName>
</protein>
<keyword evidence="1" id="KW-1133">Transmembrane helix</keyword>
<feature type="transmembrane region" description="Helical" evidence="1">
    <location>
        <begin position="165"/>
        <end position="190"/>
    </location>
</feature>
<feature type="transmembrane region" description="Helical" evidence="1">
    <location>
        <begin position="286"/>
        <end position="306"/>
    </location>
</feature>
<feature type="transmembrane region" description="Helical" evidence="1">
    <location>
        <begin position="313"/>
        <end position="338"/>
    </location>
</feature>
<feature type="transmembrane region" description="Helical" evidence="1">
    <location>
        <begin position="12"/>
        <end position="35"/>
    </location>
</feature>
<reference evidence="2 3" key="1">
    <citation type="submission" date="2023-11" db="EMBL/GenBank/DDBJ databases">
        <title>A Novel Polar Bacteriovorax (B. antarcticus) Isolated from the Biocrust in Antarctica.</title>
        <authorList>
            <person name="Mun W."/>
            <person name="Choi S.Y."/>
            <person name="Mitchell R.J."/>
        </authorList>
    </citation>
    <scope>NUCLEOTIDE SEQUENCE [LARGE SCALE GENOMIC DNA]</scope>
    <source>
        <strain evidence="2 3">PP10</strain>
    </source>
</reference>
<proteinExistence type="predicted"/>
<feature type="transmembrane region" description="Helical" evidence="1">
    <location>
        <begin position="231"/>
        <end position="250"/>
    </location>
</feature>
<keyword evidence="1" id="KW-0812">Transmembrane</keyword>
<dbReference type="RefSeq" id="WP_323576446.1">
    <property type="nucleotide sequence ID" value="NZ_JAYGJQ010000002.1"/>
</dbReference>
<evidence type="ECO:0000256" key="1">
    <source>
        <dbReference type="SAM" id="Phobius"/>
    </source>
</evidence>
<dbReference type="EMBL" id="JAYGJQ010000002">
    <property type="protein sequence ID" value="MEA9356637.1"/>
    <property type="molecule type" value="Genomic_DNA"/>
</dbReference>
<feature type="transmembrane region" description="Helical" evidence="1">
    <location>
        <begin position="71"/>
        <end position="89"/>
    </location>
</feature>
<feature type="transmembrane region" description="Helical" evidence="1">
    <location>
        <begin position="101"/>
        <end position="119"/>
    </location>
</feature>
<gene>
    <name evidence="2" type="ORF">SHI21_10495</name>
</gene>
<name>A0ABU5VUM4_9BACT</name>
<feature type="transmembrane region" description="Helical" evidence="1">
    <location>
        <begin position="202"/>
        <end position="222"/>
    </location>
</feature>
<keyword evidence="1" id="KW-0472">Membrane</keyword>
<sequence length="369" mass="42957">MDLVKRSSLYDYFILPCFALPLLGFFWPAYILAGLHSLFKVHWNDIIQEKVLFISLVSFCIIKFLQDSSLATILFFKTFVGLYFFIFYFSYINKKSFEKILIALMTSYIIGEFFYRLYIQKYIFGRYFWRLAYPRPLGFGENASITTAILVVFLLFFSRSLIKKWIILLVTTIIISGSGVGYFGLIYYYFSSKWKCIKKNPKSAGIGLCIVLSLYSAFYILMGDNISTSNFLYKISPFYIIFLIKIKYLLLLNHVDLNLLKWDEILFGIRWSNSHYSGSDCGWYEVFLMSGVVGVIINFFLIINYFKDKRISIFILISLFHYSVIWWPAGQIFLGFIAGLNKRSKESEDHDHIAFSNTEASSSVVLNGI</sequence>